<reference evidence="2 3" key="1">
    <citation type="submission" date="2023-02" db="EMBL/GenBank/DDBJ databases">
        <title>LHISI_Scaffold_Assembly.</title>
        <authorList>
            <person name="Stuart O.P."/>
            <person name="Cleave R."/>
            <person name="Magrath M.J.L."/>
            <person name="Mikheyev A.S."/>
        </authorList>
    </citation>
    <scope>NUCLEOTIDE SEQUENCE [LARGE SCALE GENOMIC DNA]</scope>
    <source>
        <strain evidence="2">Daus_M_001</strain>
        <tissue evidence="2">Leg muscle</tissue>
    </source>
</reference>
<dbReference type="Proteomes" id="UP001159363">
    <property type="component" value="Chromosome 10"/>
</dbReference>
<dbReference type="Gene3D" id="3.90.70.80">
    <property type="match status" value="1"/>
</dbReference>
<evidence type="ECO:0000313" key="3">
    <source>
        <dbReference type="Proteomes" id="UP001159363"/>
    </source>
</evidence>
<accession>A0ABQ9GMI1</accession>
<feature type="region of interest" description="Disordered" evidence="1">
    <location>
        <begin position="21"/>
        <end position="43"/>
    </location>
</feature>
<protein>
    <submittedName>
        <fullName evidence="2">Uncharacterized protein</fullName>
    </submittedName>
</protein>
<keyword evidence="3" id="KW-1185">Reference proteome</keyword>
<dbReference type="EMBL" id="JARBHB010000011">
    <property type="protein sequence ID" value="KAJ8873217.1"/>
    <property type="molecule type" value="Genomic_DNA"/>
</dbReference>
<sequence>MIDLKVGLNACRRKLLMERREGAVQRASSPTRVSAAPPTDHDNVTYFPTPMPTDNMLTSIHPAESSDWRVSRPGAPVPRKLRGHSRLQTMPTIEEVPETPGEMQTVGEEVVLQLIPRSGDSLFAALALQLMGATADTDEHVRDTAKLRCTAGNQLAGNIAVYRILLLQSIAAHGDRYRMLQSDDERIHKYLLDLLRPGFPGGKECLQAVADVSHVNIAVYPEGSTRFVVRSRDPTAPREVAVAQRSYRARDDMPMPHYDSVTWSRPL</sequence>
<proteinExistence type="predicted"/>
<comment type="caution">
    <text evidence="2">The sequence shown here is derived from an EMBL/GenBank/DDBJ whole genome shotgun (WGS) entry which is preliminary data.</text>
</comment>
<evidence type="ECO:0000256" key="1">
    <source>
        <dbReference type="SAM" id="MobiDB-lite"/>
    </source>
</evidence>
<evidence type="ECO:0000313" key="2">
    <source>
        <dbReference type="EMBL" id="KAJ8873217.1"/>
    </source>
</evidence>
<gene>
    <name evidence="2" type="ORF">PR048_026850</name>
</gene>
<dbReference type="CDD" id="cd22744">
    <property type="entry name" value="OTU"/>
    <property type="match status" value="1"/>
</dbReference>
<organism evidence="2 3">
    <name type="scientific">Dryococelus australis</name>
    <dbReference type="NCBI Taxonomy" id="614101"/>
    <lineage>
        <taxon>Eukaryota</taxon>
        <taxon>Metazoa</taxon>
        <taxon>Ecdysozoa</taxon>
        <taxon>Arthropoda</taxon>
        <taxon>Hexapoda</taxon>
        <taxon>Insecta</taxon>
        <taxon>Pterygota</taxon>
        <taxon>Neoptera</taxon>
        <taxon>Polyneoptera</taxon>
        <taxon>Phasmatodea</taxon>
        <taxon>Verophasmatodea</taxon>
        <taxon>Anareolatae</taxon>
        <taxon>Phasmatidae</taxon>
        <taxon>Eurycanthinae</taxon>
        <taxon>Dryococelus</taxon>
    </lineage>
</organism>
<name>A0ABQ9GMI1_9NEOP</name>